<dbReference type="AlphaFoldDB" id="A0A090Q0J6"/>
<feature type="transmembrane region" description="Helical" evidence="1">
    <location>
        <begin position="173"/>
        <end position="197"/>
    </location>
</feature>
<protein>
    <submittedName>
        <fullName evidence="2">Putative NADPH-dependent reductase flavonoprotein component</fullName>
    </submittedName>
</protein>
<evidence type="ECO:0000313" key="3">
    <source>
        <dbReference type="Proteomes" id="UP000029221"/>
    </source>
</evidence>
<keyword evidence="1" id="KW-0812">Transmembrane</keyword>
<feature type="transmembrane region" description="Helical" evidence="1">
    <location>
        <begin position="299"/>
        <end position="323"/>
    </location>
</feature>
<evidence type="ECO:0000313" key="2">
    <source>
        <dbReference type="EMBL" id="GAK96594.1"/>
    </source>
</evidence>
<dbReference type="Pfam" id="PF03929">
    <property type="entry name" value="PepSY_TM"/>
    <property type="match status" value="1"/>
</dbReference>
<keyword evidence="1" id="KW-0472">Membrane</keyword>
<name>A0A090Q0J6_9FLAO</name>
<keyword evidence="3" id="KW-1185">Reference proteome</keyword>
<feature type="transmembrane region" description="Helical" evidence="1">
    <location>
        <begin position="130"/>
        <end position="152"/>
    </location>
</feature>
<proteinExistence type="predicted"/>
<evidence type="ECO:0000256" key="1">
    <source>
        <dbReference type="SAM" id="Phobius"/>
    </source>
</evidence>
<dbReference type="eggNOG" id="COG3182">
    <property type="taxonomic scope" value="Bacteria"/>
</dbReference>
<accession>A0A090Q0J6</accession>
<dbReference type="EMBL" id="BBML01000002">
    <property type="protein sequence ID" value="GAK96594.1"/>
    <property type="molecule type" value="Genomic_DNA"/>
</dbReference>
<organism evidence="2 3">
    <name type="scientific">Nonlabens tegetincola</name>
    <dbReference type="NCBI Taxonomy" id="323273"/>
    <lineage>
        <taxon>Bacteria</taxon>
        <taxon>Pseudomonadati</taxon>
        <taxon>Bacteroidota</taxon>
        <taxon>Flavobacteriia</taxon>
        <taxon>Flavobacteriales</taxon>
        <taxon>Flavobacteriaceae</taxon>
        <taxon>Nonlabens</taxon>
    </lineage>
</organism>
<comment type="caution">
    <text evidence="2">The sequence shown here is derived from an EMBL/GenBank/DDBJ whole genome shotgun (WGS) entry which is preliminary data.</text>
</comment>
<sequence>MITSIYRYSHLVLAAISSLFLVVAAITGLVLSTEPIFYDLKQPDKIDLSEISLGQTIHKLQQEYDELITLSTTSQGLVLADVVTKEGTSVTGYINPKTGMFLGDEITRPSIYNWFTNLHRSLFLKSIGRGFIGVSTFLLILIIVSGIFLLAQRQGGFSKWFSSIKDKEFHKKYHVILSRWLLIPILIIAITGVYLSLKQFDLIPVENQSLDWSLSPDEELPLETIENQVFFKTTTLDQVKEVNFPFSSDPIDYYEIYLKEKSVLVAQHTGEVIDQVENPFTALVSYYSTIFHTGSASPLWSVILGISCIGILYFIISGCVIYWKRRPKKNYKLELSSAQDSEYIVLVGSESGSTYAFAKRSHNNS</sequence>
<feature type="transmembrane region" description="Helical" evidence="1">
    <location>
        <begin position="12"/>
        <end position="31"/>
    </location>
</feature>
<dbReference type="InterPro" id="IPR005625">
    <property type="entry name" value="PepSY-ass_TM"/>
</dbReference>
<dbReference type="Proteomes" id="UP000029221">
    <property type="component" value="Unassembled WGS sequence"/>
</dbReference>
<reference evidence="2" key="1">
    <citation type="journal article" date="2014" name="Genome Announc.">
        <title>Draft Genome Sequences of Marine Flavobacterium Nonlabens Strains NR17, NR24, NR27, NR32, NR33, and Ara13.</title>
        <authorList>
            <person name="Nakanishi M."/>
            <person name="Meirelles P."/>
            <person name="Suzuki R."/>
            <person name="Takatani N."/>
            <person name="Mino S."/>
            <person name="Suda W."/>
            <person name="Oshima K."/>
            <person name="Hattori M."/>
            <person name="Ohkuma M."/>
            <person name="Hosokawa M."/>
            <person name="Miyashita K."/>
            <person name="Thompson F.L."/>
            <person name="Niwa A."/>
            <person name="Sawabe T."/>
            <person name="Sawabe T."/>
        </authorList>
    </citation>
    <scope>NUCLEOTIDE SEQUENCE [LARGE SCALE GENOMIC DNA]</scope>
    <source>
        <strain evidence="2">JCM 19294</strain>
    </source>
</reference>
<dbReference type="PANTHER" id="PTHR34219:SF1">
    <property type="entry name" value="PEPSY DOMAIN-CONTAINING PROTEIN"/>
    <property type="match status" value="1"/>
</dbReference>
<keyword evidence="1" id="KW-1133">Transmembrane helix</keyword>
<gene>
    <name evidence="2" type="ORF">JCM19294_2107</name>
</gene>
<dbReference type="RefSeq" id="WP_084692549.1">
    <property type="nucleotide sequence ID" value="NZ_BBML01000002.1"/>
</dbReference>
<dbReference type="PANTHER" id="PTHR34219">
    <property type="entry name" value="IRON-REGULATED INNER MEMBRANE PROTEIN-RELATED"/>
    <property type="match status" value="1"/>
</dbReference>